<dbReference type="EMBL" id="JAADJZ010000021">
    <property type="protein sequence ID" value="KAF2867877.1"/>
    <property type="molecule type" value="Genomic_DNA"/>
</dbReference>
<feature type="region of interest" description="Disordered" evidence="1">
    <location>
        <begin position="1"/>
        <end position="51"/>
    </location>
</feature>
<organism evidence="2 3">
    <name type="scientific">Massariosphaeria phaeospora</name>
    <dbReference type="NCBI Taxonomy" id="100035"/>
    <lineage>
        <taxon>Eukaryota</taxon>
        <taxon>Fungi</taxon>
        <taxon>Dikarya</taxon>
        <taxon>Ascomycota</taxon>
        <taxon>Pezizomycotina</taxon>
        <taxon>Dothideomycetes</taxon>
        <taxon>Pleosporomycetidae</taxon>
        <taxon>Pleosporales</taxon>
        <taxon>Pleosporales incertae sedis</taxon>
        <taxon>Massariosphaeria</taxon>
    </lineage>
</organism>
<dbReference type="OrthoDB" id="3796222at2759"/>
<gene>
    <name evidence="2" type="ORF">BDV95DRAFT_580814</name>
</gene>
<name>A0A7C8I0Z9_9PLEO</name>
<evidence type="ECO:0000313" key="3">
    <source>
        <dbReference type="Proteomes" id="UP000481861"/>
    </source>
</evidence>
<dbReference type="AlphaFoldDB" id="A0A7C8I0Z9"/>
<sequence>MSCVDSNNSGSSRPETPNRPSEPILPASSPPKPPSSKSTPSKFRKPRTQTQQRRAFLEHLKLWSSDHDSSPYFYGGLSLMSTISEEKFELGKSVKCLLVGPCSMTSQKVITIRLFPPRRTQRKPRYRMLVRYGASWVTAREFFNKEYFAYEKAHSYQLRLKNTEKDAVSIQPLFHQFLDLPLELQQMILGTAVNTGSTYWPASIARRRPRAKGHTHTPDLPLATIFKISKAMSEHLTPWIFHTTSFCFETTALTSFLWQAGPLRRPEIKRITLKFGKLAPPHCIRWFSPDLLFELFDFAVHTTPKGLQYLWRCQLQELARELHLSILKIDVDEIIQQDVPFVLRILRQAFGSVERVKIVGCDEQLARNYVHDSEHKTWRELCDQWFKGPRRSRPYFNPQRASDLTELKSVMDDEQEFFDRTASQDAVPYVCRAIQHG</sequence>
<protein>
    <recommendedName>
        <fullName evidence="4">F-box domain-containing protein</fullName>
    </recommendedName>
</protein>
<accession>A0A7C8I0Z9</accession>
<feature type="compositionally biased region" description="Polar residues" evidence="1">
    <location>
        <begin position="1"/>
        <end position="19"/>
    </location>
</feature>
<evidence type="ECO:0000256" key="1">
    <source>
        <dbReference type="SAM" id="MobiDB-lite"/>
    </source>
</evidence>
<reference evidence="2 3" key="1">
    <citation type="submission" date="2020-01" db="EMBL/GenBank/DDBJ databases">
        <authorList>
            <consortium name="DOE Joint Genome Institute"/>
            <person name="Haridas S."/>
            <person name="Albert R."/>
            <person name="Binder M."/>
            <person name="Bloem J."/>
            <person name="Labutti K."/>
            <person name="Salamov A."/>
            <person name="Andreopoulos B."/>
            <person name="Baker S.E."/>
            <person name="Barry K."/>
            <person name="Bills G."/>
            <person name="Bluhm B.H."/>
            <person name="Cannon C."/>
            <person name="Castanera R."/>
            <person name="Culley D.E."/>
            <person name="Daum C."/>
            <person name="Ezra D."/>
            <person name="Gonzalez J.B."/>
            <person name="Henrissat B."/>
            <person name="Kuo A."/>
            <person name="Liang C."/>
            <person name="Lipzen A."/>
            <person name="Lutzoni F."/>
            <person name="Magnuson J."/>
            <person name="Mondo S."/>
            <person name="Nolan M."/>
            <person name="Ohm R."/>
            <person name="Pangilinan J."/>
            <person name="Park H.-J.H."/>
            <person name="Ramirez L."/>
            <person name="Alfaro M."/>
            <person name="Sun H."/>
            <person name="Tritt A."/>
            <person name="Yoshinaga Y."/>
            <person name="Zwiers L.-H.L."/>
            <person name="Turgeon B.G."/>
            <person name="Goodwin S.B."/>
            <person name="Spatafora J.W."/>
            <person name="Crous P.W."/>
            <person name="Grigoriev I.V."/>
        </authorList>
    </citation>
    <scope>NUCLEOTIDE SEQUENCE [LARGE SCALE GENOMIC DNA]</scope>
    <source>
        <strain evidence="2 3">CBS 611.86</strain>
    </source>
</reference>
<evidence type="ECO:0000313" key="2">
    <source>
        <dbReference type="EMBL" id="KAF2867877.1"/>
    </source>
</evidence>
<dbReference type="Proteomes" id="UP000481861">
    <property type="component" value="Unassembled WGS sequence"/>
</dbReference>
<evidence type="ECO:0008006" key="4">
    <source>
        <dbReference type="Google" id="ProtNLM"/>
    </source>
</evidence>
<comment type="caution">
    <text evidence="2">The sequence shown here is derived from an EMBL/GenBank/DDBJ whole genome shotgun (WGS) entry which is preliminary data.</text>
</comment>
<keyword evidence="3" id="KW-1185">Reference proteome</keyword>
<proteinExistence type="predicted"/>